<dbReference type="GO" id="GO:0004316">
    <property type="term" value="F:3-oxoacyl-[acyl-carrier-protein] reductase (NADPH) activity"/>
    <property type="evidence" value="ECO:0007669"/>
    <property type="project" value="UniProtKB-EC"/>
</dbReference>
<dbReference type="InterPro" id="IPR020904">
    <property type="entry name" value="Sc_DH/Rdtase_CS"/>
</dbReference>
<dbReference type="InterPro" id="IPR057326">
    <property type="entry name" value="KR_dom"/>
</dbReference>
<organism evidence="4 5">
    <name type="scientific">Crossiella cryophila</name>
    <dbReference type="NCBI Taxonomy" id="43355"/>
    <lineage>
        <taxon>Bacteria</taxon>
        <taxon>Bacillati</taxon>
        <taxon>Actinomycetota</taxon>
        <taxon>Actinomycetes</taxon>
        <taxon>Pseudonocardiales</taxon>
        <taxon>Pseudonocardiaceae</taxon>
        <taxon>Crossiella</taxon>
    </lineage>
</organism>
<dbReference type="EMBL" id="JACHMH010000001">
    <property type="protein sequence ID" value="MBB4677486.1"/>
    <property type="molecule type" value="Genomic_DNA"/>
</dbReference>
<dbReference type="InterPro" id="IPR002347">
    <property type="entry name" value="SDR_fam"/>
</dbReference>
<evidence type="ECO:0000313" key="4">
    <source>
        <dbReference type="EMBL" id="MBB4677486.1"/>
    </source>
</evidence>
<dbReference type="InterPro" id="IPR036291">
    <property type="entry name" value="NAD(P)-bd_dom_sf"/>
</dbReference>
<comment type="caution">
    <text evidence="4">The sequence shown here is derived from an EMBL/GenBank/DDBJ whole genome shotgun (WGS) entry which is preliminary data.</text>
</comment>
<accession>A0A7W7CAD7</accession>
<dbReference type="SMART" id="SM00822">
    <property type="entry name" value="PKS_KR"/>
    <property type="match status" value="1"/>
</dbReference>
<dbReference type="EC" id="1.1.1.100" evidence="4"/>
<dbReference type="PANTHER" id="PTHR43639">
    <property type="entry name" value="OXIDOREDUCTASE, SHORT-CHAIN DEHYDROGENASE/REDUCTASE FAMILY (AFU_ORTHOLOGUE AFUA_5G02870)"/>
    <property type="match status" value="1"/>
</dbReference>
<evidence type="ECO:0000313" key="5">
    <source>
        <dbReference type="Proteomes" id="UP000533598"/>
    </source>
</evidence>
<dbReference type="Gene3D" id="3.40.50.720">
    <property type="entry name" value="NAD(P)-binding Rossmann-like Domain"/>
    <property type="match status" value="1"/>
</dbReference>
<dbReference type="PRINTS" id="PR00081">
    <property type="entry name" value="GDHRDH"/>
</dbReference>
<dbReference type="RefSeq" id="WP_185003428.1">
    <property type="nucleotide sequence ID" value="NZ_BAAAUI010000049.1"/>
</dbReference>
<evidence type="ECO:0000256" key="1">
    <source>
        <dbReference type="ARBA" id="ARBA00006484"/>
    </source>
</evidence>
<dbReference type="PANTHER" id="PTHR43639:SF1">
    <property type="entry name" value="SHORT-CHAIN DEHYDROGENASE_REDUCTASE FAMILY PROTEIN"/>
    <property type="match status" value="1"/>
</dbReference>
<dbReference type="Proteomes" id="UP000533598">
    <property type="component" value="Unassembled WGS sequence"/>
</dbReference>
<dbReference type="PROSITE" id="PS00061">
    <property type="entry name" value="ADH_SHORT"/>
    <property type="match status" value="1"/>
</dbReference>
<dbReference type="FunFam" id="3.40.50.720:FF:000084">
    <property type="entry name" value="Short-chain dehydrogenase reductase"/>
    <property type="match status" value="1"/>
</dbReference>
<name>A0A7W7CAD7_9PSEU</name>
<sequence length="247" mass="25035">MAQQLAGRVALVTGGSRGIGAGVAIRLAREGAAVALTYANSPDRAAEVVRTITEAGGRAVAIKADSASEAEVIASVAQTVTEFGGLDILVNNAGGGRWATIDQASLADFDQTFAVNVRAVFVAVKAAEPHLREGGRIITIGSINGDRIPVPGGAIYAATKAALDGLTKGLARDLGPRGITVTNVQPGPVDTELNPADGPIADTMRGFMALPRYGSVEEVASFVAYLAGPESSFITGTSLDIDGGYGA</sequence>
<dbReference type="SUPFAM" id="SSF51735">
    <property type="entry name" value="NAD(P)-binding Rossmann-fold domains"/>
    <property type="match status" value="1"/>
</dbReference>
<comment type="similarity">
    <text evidence="1">Belongs to the short-chain dehydrogenases/reductases (SDR) family.</text>
</comment>
<feature type="domain" description="Ketoreductase" evidence="3">
    <location>
        <begin position="8"/>
        <end position="187"/>
    </location>
</feature>
<dbReference type="Pfam" id="PF13561">
    <property type="entry name" value="adh_short_C2"/>
    <property type="match status" value="1"/>
</dbReference>
<gene>
    <name evidence="4" type="ORF">HNR67_003604</name>
</gene>
<dbReference type="PRINTS" id="PR00080">
    <property type="entry name" value="SDRFAMILY"/>
</dbReference>
<evidence type="ECO:0000256" key="2">
    <source>
        <dbReference type="ARBA" id="ARBA00023002"/>
    </source>
</evidence>
<proteinExistence type="inferred from homology"/>
<keyword evidence="5" id="KW-1185">Reference proteome</keyword>
<dbReference type="AlphaFoldDB" id="A0A7W7CAD7"/>
<protein>
    <submittedName>
        <fullName evidence="4">3-oxoacyl-[acyl-carrier protein] reductase</fullName>
        <ecNumber evidence="4">1.1.1.100</ecNumber>
    </submittedName>
</protein>
<reference evidence="4 5" key="1">
    <citation type="submission" date="2020-08" db="EMBL/GenBank/DDBJ databases">
        <title>Sequencing the genomes of 1000 actinobacteria strains.</title>
        <authorList>
            <person name="Klenk H.-P."/>
        </authorList>
    </citation>
    <scope>NUCLEOTIDE SEQUENCE [LARGE SCALE GENOMIC DNA]</scope>
    <source>
        <strain evidence="4 5">DSM 44230</strain>
    </source>
</reference>
<evidence type="ECO:0000259" key="3">
    <source>
        <dbReference type="SMART" id="SM00822"/>
    </source>
</evidence>
<keyword evidence="2 4" id="KW-0560">Oxidoreductase</keyword>